<dbReference type="PANTHER" id="PTHR36453">
    <property type="entry name" value="SECRETED PROTEIN-RELATED"/>
    <property type="match status" value="1"/>
</dbReference>
<evidence type="ECO:0000259" key="1">
    <source>
        <dbReference type="Pfam" id="PF13229"/>
    </source>
</evidence>
<name>A0A4S1E1H1_9FLAO</name>
<evidence type="ECO:0000313" key="2">
    <source>
        <dbReference type="EMBL" id="TGV04173.1"/>
    </source>
</evidence>
<reference evidence="2 3" key="1">
    <citation type="submission" date="2019-04" db="EMBL/GenBank/DDBJ databases">
        <authorList>
            <person name="Liu A."/>
        </authorList>
    </citation>
    <scope>NUCLEOTIDE SEQUENCE [LARGE SCALE GENOMIC DNA]</scope>
    <source>
        <strain evidence="2 3">RZ03</strain>
    </source>
</reference>
<proteinExistence type="predicted"/>
<dbReference type="Proteomes" id="UP000307602">
    <property type="component" value="Unassembled WGS sequence"/>
</dbReference>
<dbReference type="InterPro" id="IPR039448">
    <property type="entry name" value="Beta_helix"/>
</dbReference>
<dbReference type="OrthoDB" id="9763537at2"/>
<gene>
    <name evidence="2" type="ORF">EM932_03275</name>
</gene>
<dbReference type="SMART" id="SM00710">
    <property type="entry name" value="PbH1"/>
    <property type="match status" value="5"/>
</dbReference>
<dbReference type="PANTHER" id="PTHR36453:SF1">
    <property type="entry name" value="RIGHT HANDED BETA HELIX DOMAIN-CONTAINING PROTEIN"/>
    <property type="match status" value="1"/>
</dbReference>
<sequence length="799" mass="91065">MKVQKYNYFILIAIIFLAPYVLEAQRIKQPIHSFNEYSDKYTENQLAPITKPGKRFYVSVDGSNKNKGTKKSPFKSIESARDAIRKLKESSGLPKGGIHVILLNGTYSISETISLTSEDGGTFQAPIVYRAAENGKVILTDGIEIDTERFRLVDKKELLNRLHVKARGKVMSIDLSSDDLSQYFPGEGKYGQIAMDGHMLQLAQWPNRGYNHIDKIIDEGPTTRWLKPGEKPMPYSEENPTGGKFILKEELSSAIQEEFERTGDIQAQGYFHNDWYFQDESIGKIESSQIKLLHHTRYGIVDKIKSIPRRVRLFNVLAELDEPGEWYYDKKEQRLYVWPIEGFEAGKSNLTVIGNQKASIDKSKKHPLVKLENTSYVTFRDFIIENTGDIAFIISGGKYNILAGSIVRNGAGKGVEIDGGKYNGITGCDFYNLYSAFSIKGGDFASLEHSYNFATNNVIRDCRLRGYGVVSLNGVGLYFANNLLHSMNGAVMYKTVNLLMEYNEFYNIGYEMGDFNVAYCGAQWYTMNNVVRYNFVHHLIEPGGHPVAAFRNDDNGAGLKLYGNVFYRPGRASAQFDGPLNDFQNNITLDCNVLWWTLKKPIEQEGIQKKWDDLSRFGRDLPKGDKGDYLYITENVIGEKAWMKNPWKDAFPELKAMIEINPWAQTFGNVDLNYIYKVREPFHIHGGSGTVEGMESKEVGRFIDLPKEGHFELPEQIALDAFVDVEALDFRFKKSFKPMVDFKPIPFEKIGLVNDDFRTKTPNKREYRSAVYKRFKNEKGGRYSAEVVNARYPKPSYLK</sequence>
<organism evidence="2 3">
    <name type="scientific">Flavivirga rizhaonensis</name>
    <dbReference type="NCBI Taxonomy" id="2559571"/>
    <lineage>
        <taxon>Bacteria</taxon>
        <taxon>Pseudomonadati</taxon>
        <taxon>Bacteroidota</taxon>
        <taxon>Flavobacteriia</taxon>
        <taxon>Flavobacteriales</taxon>
        <taxon>Flavobacteriaceae</taxon>
        <taxon>Flavivirga</taxon>
    </lineage>
</organism>
<dbReference type="EMBL" id="SRSO01000003">
    <property type="protein sequence ID" value="TGV04173.1"/>
    <property type="molecule type" value="Genomic_DNA"/>
</dbReference>
<dbReference type="Pfam" id="PF13229">
    <property type="entry name" value="Beta_helix"/>
    <property type="match status" value="1"/>
</dbReference>
<accession>A0A4S1E1H1</accession>
<evidence type="ECO:0000313" key="3">
    <source>
        <dbReference type="Proteomes" id="UP000307602"/>
    </source>
</evidence>
<feature type="domain" description="Right handed beta helix" evidence="1">
    <location>
        <begin position="371"/>
        <end position="518"/>
    </location>
</feature>
<keyword evidence="3" id="KW-1185">Reference proteome</keyword>
<dbReference type="Gene3D" id="2.160.20.10">
    <property type="entry name" value="Single-stranded right-handed beta-helix, Pectin lyase-like"/>
    <property type="match status" value="2"/>
</dbReference>
<dbReference type="RefSeq" id="WP_135875451.1">
    <property type="nucleotide sequence ID" value="NZ_SRSO01000003.1"/>
</dbReference>
<dbReference type="AlphaFoldDB" id="A0A4S1E1H1"/>
<protein>
    <submittedName>
        <fullName evidence="2">Right-handed parallel beta-helix repeat-containing protein</fullName>
    </submittedName>
</protein>
<dbReference type="SUPFAM" id="SSF51126">
    <property type="entry name" value="Pectin lyase-like"/>
    <property type="match status" value="2"/>
</dbReference>
<dbReference type="InterPro" id="IPR011050">
    <property type="entry name" value="Pectin_lyase_fold/virulence"/>
</dbReference>
<dbReference type="InterPro" id="IPR006626">
    <property type="entry name" value="PbH1"/>
</dbReference>
<comment type="caution">
    <text evidence="2">The sequence shown here is derived from an EMBL/GenBank/DDBJ whole genome shotgun (WGS) entry which is preliminary data.</text>
</comment>
<dbReference type="InterPro" id="IPR012334">
    <property type="entry name" value="Pectin_lyas_fold"/>
</dbReference>